<dbReference type="InterPro" id="IPR023416">
    <property type="entry name" value="Transthyretin/HIU_hydrolase_d"/>
</dbReference>
<comment type="caution">
    <text evidence="10">The sequence shown here is derived from an EMBL/GenBank/DDBJ whole genome shotgun (WGS) entry which is preliminary data.</text>
</comment>
<dbReference type="Proteomes" id="UP001055153">
    <property type="component" value="Unassembled WGS sequence"/>
</dbReference>
<sequence length="292" mass="30829">MSARTSLAALNAAPPEAFAAFAAELFEGAAWVGARAAAARPFASVAALHEGMMAAVAAAAPEERRALIRGFPDLAAGLGALAPDSAAEHAGAGLDRLAPDEAEAFARFNAAYRARHGIPFVLCVRRHGREAILDSFAARLANAPEAEEEAALREIGYIARLRLVDRIEGPGLPQVAGRLSTHVLDTHAGRPAAGVALRLYAVGRAGRTLLDTRTTNADGRTDTPLLSGAPLRTGRYEIAFDLGPYFRARVDAAVATLFLDTVPVRFGIDEPEGHYHVALIATPWSYTVYRGS</sequence>
<accession>A0ABQ4SD72</accession>
<dbReference type="RefSeq" id="WP_238235833.1">
    <property type="nucleotide sequence ID" value="NZ_BPQQ01000032.1"/>
</dbReference>
<dbReference type="InterPro" id="IPR036778">
    <property type="entry name" value="OHCU_decarboxylase_sf"/>
</dbReference>
<dbReference type="InterPro" id="IPR017580">
    <property type="entry name" value="OHCU_decarboxylase-1"/>
</dbReference>
<dbReference type="Pfam" id="PF00576">
    <property type="entry name" value="Transthyretin"/>
    <property type="match status" value="1"/>
</dbReference>
<dbReference type="NCBIfam" id="TIGR02962">
    <property type="entry name" value="hdxy_isourate"/>
    <property type="match status" value="1"/>
</dbReference>
<evidence type="ECO:0000259" key="9">
    <source>
        <dbReference type="Pfam" id="PF09349"/>
    </source>
</evidence>
<organism evidence="10 11">
    <name type="scientific">Methylobacterium isbiliense</name>
    <dbReference type="NCBI Taxonomy" id="315478"/>
    <lineage>
        <taxon>Bacteria</taxon>
        <taxon>Pseudomonadati</taxon>
        <taxon>Pseudomonadota</taxon>
        <taxon>Alphaproteobacteria</taxon>
        <taxon>Hyphomicrobiales</taxon>
        <taxon>Methylobacteriaceae</taxon>
        <taxon>Methylobacterium</taxon>
    </lineage>
</organism>
<evidence type="ECO:0000256" key="6">
    <source>
        <dbReference type="ARBA" id="ARBA00022801"/>
    </source>
</evidence>
<feature type="domain" description="Oxo-4-hydroxy-4-carboxy-5-ureidoimidazoline decarboxylase" evidence="9">
    <location>
        <begin position="11"/>
        <end position="163"/>
    </location>
</feature>
<dbReference type="PANTHER" id="PTHR43466:SF1">
    <property type="entry name" value="2-OXO-4-HYDROXY-4-CARBOXY-5-UREIDOIMIDAZOLINE DECARBOXYLASE-RELATED"/>
    <property type="match status" value="1"/>
</dbReference>
<evidence type="ECO:0000256" key="2">
    <source>
        <dbReference type="ARBA" id="ARBA00001163"/>
    </source>
</evidence>
<evidence type="ECO:0000256" key="4">
    <source>
        <dbReference type="ARBA" id="ARBA00022631"/>
    </source>
</evidence>
<evidence type="ECO:0000259" key="8">
    <source>
        <dbReference type="Pfam" id="PF00576"/>
    </source>
</evidence>
<protein>
    <recommendedName>
        <fullName evidence="12">2-oxo-4-hydroxy-4-carboxy-5-ureidoimidazoline decarboxylase</fullName>
    </recommendedName>
</protein>
<evidence type="ECO:0000256" key="1">
    <source>
        <dbReference type="ARBA" id="ARBA00001043"/>
    </source>
</evidence>
<dbReference type="CDD" id="cd05822">
    <property type="entry name" value="TLP_HIUase"/>
    <property type="match status" value="1"/>
</dbReference>
<keyword evidence="11" id="KW-1185">Reference proteome</keyword>
<dbReference type="InterPro" id="IPR018020">
    <property type="entry name" value="OHCU_decarboxylase"/>
</dbReference>
<dbReference type="NCBIfam" id="TIGR03164">
    <property type="entry name" value="UHCUDC"/>
    <property type="match status" value="1"/>
</dbReference>
<dbReference type="PRINTS" id="PR00189">
    <property type="entry name" value="TRNSTHYRETIN"/>
</dbReference>
<comment type="pathway">
    <text evidence="3">Purine metabolism; urate degradation; (S)-allantoin from urate: step 3/3.</text>
</comment>
<evidence type="ECO:0008006" key="12">
    <source>
        <dbReference type="Google" id="ProtNLM"/>
    </source>
</evidence>
<keyword evidence="5" id="KW-0210">Decarboxylase</keyword>
<keyword evidence="6" id="KW-0378">Hydrolase</keyword>
<evidence type="ECO:0000256" key="7">
    <source>
        <dbReference type="ARBA" id="ARBA00023239"/>
    </source>
</evidence>
<dbReference type="InterPro" id="IPR014306">
    <property type="entry name" value="Hydroxyisourate_hydrolase"/>
</dbReference>
<comment type="catalytic activity">
    <reaction evidence="1">
        <text>5-hydroxyisourate + H2O = 5-hydroxy-2-oxo-4-ureido-2,5-dihydro-1H-imidazole-5-carboxylate + H(+)</text>
        <dbReference type="Rhea" id="RHEA:23736"/>
        <dbReference type="ChEBI" id="CHEBI:15377"/>
        <dbReference type="ChEBI" id="CHEBI:15378"/>
        <dbReference type="ChEBI" id="CHEBI:18072"/>
        <dbReference type="ChEBI" id="CHEBI:58639"/>
        <dbReference type="EC" id="3.5.2.17"/>
    </reaction>
</comment>
<gene>
    <name evidence="10" type="ORF">GMJLKIPL_2948</name>
</gene>
<dbReference type="InterPro" id="IPR036817">
    <property type="entry name" value="Transthyretin/HIU_hydrolase_sf"/>
</dbReference>
<dbReference type="SUPFAM" id="SSF158694">
    <property type="entry name" value="UraD-Like"/>
    <property type="match status" value="1"/>
</dbReference>
<reference evidence="10" key="2">
    <citation type="submission" date="2021-08" db="EMBL/GenBank/DDBJ databases">
        <authorList>
            <person name="Tani A."/>
            <person name="Ola A."/>
            <person name="Ogura Y."/>
            <person name="Katsura K."/>
            <person name="Hayashi T."/>
        </authorList>
    </citation>
    <scope>NUCLEOTIDE SEQUENCE</scope>
    <source>
        <strain evidence="10">DSM 17168</strain>
    </source>
</reference>
<evidence type="ECO:0000313" key="10">
    <source>
        <dbReference type="EMBL" id="GJE01019.1"/>
    </source>
</evidence>
<dbReference type="Pfam" id="PF09349">
    <property type="entry name" value="OHCU_decarbox"/>
    <property type="match status" value="1"/>
</dbReference>
<keyword evidence="4" id="KW-0659">Purine metabolism</keyword>
<evidence type="ECO:0000313" key="11">
    <source>
        <dbReference type="Proteomes" id="UP001055153"/>
    </source>
</evidence>
<proteinExistence type="predicted"/>
<evidence type="ECO:0000256" key="3">
    <source>
        <dbReference type="ARBA" id="ARBA00004754"/>
    </source>
</evidence>
<dbReference type="Gene3D" id="2.60.40.180">
    <property type="entry name" value="Transthyretin/hydroxyisourate hydrolase domain"/>
    <property type="match status" value="1"/>
</dbReference>
<dbReference type="InterPro" id="IPR000895">
    <property type="entry name" value="Transthyretin/HIU_hydrolase"/>
</dbReference>
<evidence type="ECO:0000256" key="5">
    <source>
        <dbReference type="ARBA" id="ARBA00022793"/>
    </source>
</evidence>
<comment type="catalytic activity">
    <reaction evidence="2">
        <text>5-hydroxy-2-oxo-4-ureido-2,5-dihydro-1H-imidazole-5-carboxylate + H(+) = (S)-allantoin + CO2</text>
        <dbReference type="Rhea" id="RHEA:26301"/>
        <dbReference type="ChEBI" id="CHEBI:15378"/>
        <dbReference type="ChEBI" id="CHEBI:15678"/>
        <dbReference type="ChEBI" id="CHEBI:16526"/>
        <dbReference type="ChEBI" id="CHEBI:58639"/>
        <dbReference type="EC" id="4.1.1.97"/>
    </reaction>
</comment>
<feature type="domain" description="Transthyretin/hydroxyisourate hydrolase" evidence="8">
    <location>
        <begin position="179"/>
        <end position="291"/>
    </location>
</feature>
<keyword evidence="7" id="KW-0456">Lyase</keyword>
<reference evidence="10" key="1">
    <citation type="journal article" date="2021" name="Front. Microbiol.">
        <title>Comprehensive Comparative Genomics and Phenotyping of Methylobacterium Species.</title>
        <authorList>
            <person name="Alessa O."/>
            <person name="Ogura Y."/>
            <person name="Fujitani Y."/>
            <person name="Takami H."/>
            <person name="Hayashi T."/>
            <person name="Sahin N."/>
            <person name="Tani A."/>
        </authorList>
    </citation>
    <scope>NUCLEOTIDE SEQUENCE</scope>
    <source>
        <strain evidence="10">DSM 17168</strain>
    </source>
</reference>
<name>A0ABQ4SD72_9HYPH</name>
<dbReference type="SUPFAM" id="SSF49472">
    <property type="entry name" value="Transthyretin (synonym: prealbumin)"/>
    <property type="match status" value="1"/>
</dbReference>
<dbReference type="EMBL" id="BPQQ01000032">
    <property type="protein sequence ID" value="GJE01019.1"/>
    <property type="molecule type" value="Genomic_DNA"/>
</dbReference>
<dbReference type="Gene3D" id="1.10.3330.10">
    <property type="entry name" value="Oxo-4-hydroxy-4-carboxy-5-ureidoimidazoline decarboxylase"/>
    <property type="match status" value="1"/>
</dbReference>
<dbReference type="PANTHER" id="PTHR43466">
    <property type="entry name" value="2-OXO-4-HYDROXY-4-CARBOXY-5-UREIDOIMIDAZOLINE DECARBOXYLASE-RELATED"/>
    <property type="match status" value="1"/>
</dbReference>